<evidence type="ECO:0000256" key="10">
    <source>
        <dbReference type="ARBA" id="ARBA00022840"/>
    </source>
</evidence>
<evidence type="ECO:0000256" key="14">
    <source>
        <dbReference type="ARBA" id="ARBA00033189"/>
    </source>
</evidence>
<dbReference type="SMART" id="SM00873">
    <property type="entry name" value="B3_4"/>
    <property type="match status" value="1"/>
</dbReference>
<dbReference type="GO" id="GO:0004826">
    <property type="term" value="F:phenylalanine-tRNA ligase activity"/>
    <property type="evidence" value="ECO:0007669"/>
    <property type="project" value="UniProtKB-EC"/>
</dbReference>
<evidence type="ECO:0000256" key="15">
    <source>
        <dbReference type="ARBA" id="ARBA00049255"/>
    </source>
</evidence>
<dbReference type="Gene3D" id="3.30.930.10">
    <property type="entry name" value="Bira Bifunctional Protein, Domain 2"/>
    <property type="match status" value="1"/>
</dbReference>
<dbReference type="InterPro" id="IPR004531">
    <property type="entry name" value="Phe-tRNA-synth_IIc_bsu_arc_euk"/>
</dbReference>
<dbReference type="InterPro" id="IPR009061">
    <property type="entry name" value="DNA-bd_dom_put_sf"/>
</dbReference>
<evidence type="ECO:0000256" key="13">
    <source>
        <dbReference type="ARBA" id="ARBA00023146"/>
    </source>
</evidence>
<evidence type="ECO:0000256" key="6">
    <source>
        <dbReference type="ARBA" id="ARBA00022490"/>
    </source>
</evidence>
<dbReference type="GO" id="GO:0006432">
    <property type="term" value="P:phenylalanyl-tRNA aminoacylation"/>
    <property type="evidence" value="ECO:0007669"/>
    <property type="project" value="InterPro"/>
</dbReference>
<reference evidence="17 18" key="1">
    <citation type="submission" date="2016-08" db="EMBL/GenBank/DDBJ databases">
        <authorList>
            <consortium name="Pathogen Informatics"/>
        </authorList>
    </citation>
    <scope>NUCLEOTIDE SEQUENCE [LARGE SCALE GENOMIC DNA]</scope>
    <source>
        <strain evidence="17 18">AJ</strain>
    </source>
</reference>
<dbReference type="Pfam" id="PF18262">
    <property type="entry name" value="PhetRS_B1"/>
    <property type="match status" value="1"/>
</dbReference>
<dbReference type="GO" id="GO:0009328">
    <property type="term" value="C:phenylalanine-tRNA ligase complex"/>
    <property type="evidence" value="ECO:0007669"/>
    <property type="project" value="TreeGrafter"/>
</dbReference>
<comment type="cofactor">
    <cofactor evidence="1">
        <name>Mg(2+)</name>
        <dbReference type="ChEBI" id="CHEBI:18420"/>
    </cofactor>
</comment>
<evidence type="ECO:0000256" key="2">
    <source>
        <dbReference type="ARBA" id="ARBA00004496"/>
    </source>
</evidence>
<evidence type="ECO:0000256" key="4">
    <source>
        <dbReference type="ARBA" id="ARBA00012814"/>
    </source>
</evidence>
<dbReference type="InterPro" id="IPR020825">
    <property type="entry name" value="Phe-tRNA_synthase-like_B3/B4"/>
</dbReference>
<proteinExistence type="inferred from homology"/>
<keyword evidence="11" id="KW-0460">Magnesium</keyword>
<dbReference type="GO" id="GO:0003723">
    <property type="term" value="F:RNA binding"/>
    <property type="evidence" value="ECO:0007669"/>
    <property type="project" value="InterPro"/>
</dbReference>
<dbReference type="InterPro" id="IPR045864">
    <property type="entry name" value="aa-tRNA-synth_II/BPL/LPL"/>
</dbReference>
<comment type="catalytic activity">
    <reaction evidence="15">
        <text>tRNA(Phe) + L-phenylalanine + ATP = L-phenylalanyl-tRNA(Phe) + AMP + diphosphate + H(+)</text>
        <dbReference type="Rhea" id="RHEA:19413"/>
        <dbReference type="Rhea" id="RHEA-COMP:9668"/>
        <dbReference type="Rhea" id="RHEA-COMP:9699"/>
        <dbReference type="ChEBI" id="CHEBI:15378"/>
        <dbReference type="ChEBI" id="CHEBI:30616"/>
        <dbReference type="ChEBI" id="CHEBI:33019"/>
        <dbReference type="ChEBI" id="CHEBI:58095"/>
        <dbReference type="ChEBI" id="CHEBI:78442"/>
        <dbReference type="ChEBI" id="CHEBI:78531"/>
        <dbReference type="ChEBI" id="CHEBI:456215"/>
        <dbReference type="EC" id="6.1.1.20"/>
    </reaction>
</comment>
<evidence type="ECO:0000259" key="16">
    <source>
        <dbReference type="PROSITE" id="PS51483"/>
    </source>
</evidence>
<evidence type="ECO:0000256" key="12">
    <source>
        <dbReference type="ARBA" id="ARBA00022917"/>
    </source>
</evidence>
<dbReference type="InterPro" id="IPR045060">
    <property type="entry name" value="Phe-tRNA-ligase_IIc_bsu"/>
</dbReference>
<dbReference type="EMBL" id="LT608175">
    <property type="protein sequence ID" value="SCM21696.1"/>
    <property type="molecule type" value="Genomic_DNA"/>
</dbReference>
<evidence type="ECO:0000256" key="9">
    <source>
        <dbReference type="ARBA" id="ARBA00022741"/>
    </source>
</evidence>
<dbReference type="InterPro" id="IPR005147">
    <property type="entry name" value="tRNA_synthase_B5-dom"/>
</dbReference>
<dbReference type="EC" id="6.1.1.20" evidence="4"/>
<dbReference type="Pfam" id="PF17759">
    <property type="entry name" value="tRNA_synthFbeta"/>
    <property type="match status" value="1"/>
</dbReference>
<dbReference type="FunFam" id="3.30.56.10:FF:000009">
    <property type="entry name" value="Phenylalanine-tRNA ligase, beta subunit"/>
    <property type="match status" value="1"/>
</dbReference>
<dbReference type="Proteomes" id="UP000507163">
    <property type="component" value="Chromosome 9"/>
</dbReference>
<protein>
    <recommendedName>
        <fullName evidence="5">Phenylalanine--tRNA ligase beta subunit</fullName>
        <ecNumber evidence="4">6.1.1.20</ecNumber>
    </recommendedName>
    <alternativeName>
        <fullName evidence="14">Phenylalanyl-tRNA synthetase beta subunit</fullName>
    </alternativeName>
</protein>
<evidence type="ECO:0000256" key="8">
    <source>
        <dbReference type="ARBA" id="ARBA00022723"/>
    </source>
</evidence>
<feature type="domain" description="B5" evidence="16">
    <location>
        <begin position="302"/>
        <end position="380"/>
    </location>
</feature>
<keyword evidence="9" id="KW-0547">Nucleotide-binding</keyword>
<dbReference type="GO" id="GO:0000287">
    <property type="term" value="F:magnesium ion binding"/>
    <property type="evidence" value="ECO:0007669"/>
    <property type="project" value="InterPro"/>
</dbReference>
<evidence type="ECO:0000256" key="7">
    <source>
        <dbReference type="ARBA" id="ARBA00022598"/>
    </source>
</evidence>
<dbReference type="SUPFAM" id="SSF46955">
    <property type="entry name" value="Putative DNA-binding domain"/>
    <property type="match status" value="2"/>
</dbReference>
<dbReference type="InterPro" id="IPR005146">
    <property type="entry name" value="B3/B4_tRNA-bd"/>
</dbReference>
<dbReference type="GO" id="GO:0005524">
    <property type="term" value="F:ATP binding"/>
    <property type="evidence" value="ECO:0007669"/>
    <property type="project" value="UniProtKB-KW"/>
</dbReference>
<keyword evidence="12" id="KW-0648">Protein biosynthesis</keyword>
<dbReference type="AlphaFoldDB" id="A0A1C6YEK1"/>
<dbReference type="Gene3D" id="3.30.56.10">
    <property type="match status" value="2"/>
</dbReference>
<dbReference type="SUPFAM" id="SSF56037">
    <property type="entry name" value="PheT/TilS domain"/>
    <property type="match status" value="1"/>
</dbReference>
<dbReference type="FunFam" id="3.30.56.10:FF:000012">
    <property type="entry name" value="Phenylalanine-tRNA ligase, beta subunit"/>
    <property type="match status" value="1"/>
</dbReference>
<name>A0A1C6YEK1_PLACU</name>
<dbReference type="Gene3D" id="3.50.40.10">
    <property type="entry name" value="Phenylalanyl-trna Synthetase, Chain B, domain 3"/>
    <property type="match status" value="1"/>
</dbReference>
<accession>A0A1C6YEK1</accession>
<evidence type="ECO:0000313" key="17">
    <source>
        <dbReference type="EMBL" id="SCM21696.1"/>
    </source>
</evidence>
<dbReference type="InterPro" id="IPR041616">
    <property type="entry name" value="PheRS_beta_core"/>
</dbReference>
<dbReference type="SUPFAM" id="SSF55681">
    <property type="entry name" value="Class II aaRS and biotin synthetases"/>
    <property type="match status" value="1"/>
</dbReference>
<evidence type="ECO:0000313" key="18">
    <source>
        <dbReference type="Proteomes" id="UP000507163"/>
    </source>
</evidence>
<dbReference type="PANTHER" id="PTHR10947:SF0">
    <property type="entry name" value="PHENYLALANINE--TRNA LIGASE BETA SUBUNIT"/>
    <property type="match status" value="1"/>
</dbReference>
<dbReference type="InterPro" id="IPR040659">
    <property type="entry name" value="PhetRS_B1"/>
</dbReference>
<keyword evidence="7 17" id="KW-0436">Ligase</keyword>
<organism evidence="17 18">
    <name type="scientific">Plasmodium chabaudi chabaudi</name>
    <dbReference type="NCBI Taxonomy" id="31271"/>
    <lineage>
        <taxon>Eukaryota</taxon>
        <taxon>Sar</taxon>
        <taxon>Alveolata</taxon>
        <taxon>Apicomplexa</taxon>
        <taxon>Aconoidasida</taxon>
        <taxon>Haemosporida</taxon>
        <taxon>Plasmodiidae</taxon>
        <taxon>Plasmodium</taxon>
        <taxon>Plasmodium (Vinckeia)</taxon>
    </lineage>
</organism>
<comment type="similarity">
    <text evidence="3">Belongs to the phenylalanyl-tRNA synthetase beta subunit family. Type 2 subfamily.</text>
</comment>
<evidence type="ECO:0000256" key="1">
    <source>
        <dbReference type="ARBA" id="ARBA00001946"/>
    </source>
</evidence>
<sequence length="649" mass="75221">MPTISVHEEDLVEKLGKKYNDEELINICFDFGLEIDDVEIKNGKKIYKIEVPANRYDLVCAEGLCRSLKSFIGIHEDIKYNIIKDIGDNNCSNNKLNEKHLLEVDSSVDKKRGYVVSCVLKNIKMNDQIYNNIIELQEKLHHNIGKKRTVLAIGIHDYDKIKFPVKYKFEEKKKINFIPLNENKNLNGCDLFKFYDDNINLKPYLKILKDFDKYPLIVDSENNILSLPPIINGDHTKITLNTKNLFVECTGIDLNKLEICLNIISSMLSEYCQPKYTIHSVLVSYNENHELEKGNKHLYPNFKNKKLTCDIEYVRKLSGITDITIEDVKKLLKKMMIPVTNVINNTAFEVDVPFYRSDIMHACDIVEDIAIAYGYGNIKHEPIEISKKHLLNTVSDMFRNSMTECGYIEVLTNALLSMKENYDCMFRKHINYDTTIDNKLVDSYNPLYPPVQIMNSKTSEYEIVRTSLIVNLLKFVAANKHRELPLRFFEIGDISYTIYNKTDTNAFNKRNLSIIFADKVTAGLEEIHGVLESILKDFQLFSHYKIDEKRKENIHIRSDVYYELVPINDPSFLDERVVNIVLRPHNLTFGIMGIIHPNVLENFSINIPARYQEYVKHESNANLYTLSGWDCNNLAMNSDKISSKYFGIS</sequence>
<comment type="subcellular location">
    <subcellularLocation>
        <location evidence="2">Cytoplasm</location>
    </subcellularLocation>
</comment>
<keyword evidence="10" id="KW-0067">ATP-binding</keyword>
<dbReference type="FunFam" id="3.50.40.10:FF:000003">
    <property type="entry name" value="Phenylalanine--tRNA ligase beta subunit"/>
    <property type="match status" value="1"/>
</dbReference>
<evidence type="ECO:0000256" key="11">
    <source>
        <dbReference type="ARBA" id="ARBA00022842"/>
    </source>
</evidence>
<gene>
    <name evidence="17" type="ORF">PCHAJ_000181700</name>
</gene>
<dbReference type="PROSITE" id="PS51483">
    <property type="entry name" value="B5"/>
    <property type="match status" value="1"/>
</dbReference>
<dbReference type="Pfam" id="PF03484">
    <property type="entry name" value="B5"/>
    <property type="match status" value="1"/>
</dbReference>
<dbReference type="NCBIfam" id="TIGR00471">
    <property type="entry name" value="pheT_arch"/>
    <property type="match status" value="1"/>
</dbReference>
<dbReference type="PANTHER" id="PTHR10947">
    <property type="entry name" value="PHENYLALANYL-TRNA SYNTHETASE BETA CHAIN AND LEUCINE-RICH REPEAT-CONTAINING PROTEIN 47"/>
    <property type="match status" value="1"/>
</dbReference>
<evidence type="ECO:0000256" key="3">
    <source>
        <dbReference type="ARBA" id="ARBA00007438"/>
    </source>
</evidence>
<evidence type="ECO:0000256" key="5">
    <source>
        <dbReference type="ARBA" id="ARBA00017032"/>
    </source>
</evidence>
<keyword evidence="8" id="KW-0479">Metal-binding</keyword>
<dbReference type="Pfam" id="PF03483">
    <property type="entry name" value="B3_4"/>
    <property type="match status" value="1"/>
</dbReference>
<keyword evidence="6" id="KW-0963">Cytoplasm</keyword>
<dbReference type="SMART" id="SM00874">
    <property type="entry name" value="B5"/>
    <property type="match status" value="1"/>
</dbReference>
<keyword evidence="13" id="KW-0030">Aminoacyl-tRNA synthetase</keyword>